<feature type="non-terminal residue" evidence="7">
    <location>
        <position position="1"/>
    </location>
</feature>
<dbReference type="SMART" id="SM00209">
    <property type="entry name" value="TSP1"/>
    <property type="match status" value="1"/>
</dbReference>
<comment type="caution">
    <text evidence="7">The sequence shown here is derived from an EMBL/GenBank/DDBJ whole genome shotgun (WGS) entry which is preliminary data.</text>
</comment>
<dbReference type="InterPro" id="IPR013783">
    <property type="entry name" value="Ig-like_fold"/>
</dbReference>
<dbReference type="EMBL" id="JASAOG010000108">
    <property type="protein sequence ID" value="KAK0051074.1"/>
    <property type="molecule type" value="Genomic_DNA"/>
</dbReference>
<dbReference type="InterPro" id="IPR013098">
    <property type="entry name" value="Ig_I-set"/>
</dbReference>
<keyword evidence="8" id="KW-1185">Reference proteome</keyword>
<dbReference type="PROSITE" id="PS50835">
    <property type="entry name" value="IG_LIKE"/>
    <property type="match status" value="1"/>
</dbReference>
<keyword evidence="7" id="KW-0675">Receptor</keyword>
<dbReference type="Pfam" id="PF07679">
    <property type="entry name" value="I-set"/>
    <property type="match status" value="1"/>
</dbReference>
<protein>
    <submittedName>
        <fullName evidence="7">Netrin receptor UNC5C</fullName>
    </submittedName>
</protein>
<name>A0AAD8BAN3_BIOPF</name>
<dbReference type="Proteomes" id="UP001233172">
    <property type="component" value="Unassembled WGS sequence"/>
</dbReference>
<gene>
    <name evidence="7" type="ORF">Bpfe_019594</name>
</gene>
<dbReference type="AlphaFoldDB" id="A0AAD8BAN3"/>
<reference evidence="7" key="1">
    <citation type="journal article" date="2023" name="PLoS Negl. Trop. Dis.">
        <title>A genome sequence for Biomphalaria pfeifferi, the major vector snail for the human-infecting parasite Schistosoma mansoni.</title>
        <authorList>
            <person name="Bu L."/>
            <person name="Lu L."/>
            <person name="Laidemitt M.R."/>
            <person name="Zhang S.M."/>
            <person name="Mutuku M."/>
            <person name="Mkoji G."/>
            <person name="Steinauer M."/>
            <person name="Loker E.S."/>
        </authorList>
    </citation>
    <scope>NUCLEOTIDE SEQUENCE</scope>
    <source>
        <strain evidence="7">KasaAsao</strain>
    </source>
</reference>
<keyword evidence="4" id="KW-0677">Repeat</keyword>
<evidence type="ECO:0000256" key="3">
    <source>
        <dbReference type="ARBA" id="ARBA00022729"/>
    </source>
</evidence>
<keyword evidence="3" id="KW-0732">Signal</keyword>
<dbReference type="SUPFAM" id="SSF48726">
    <property type="entry name" value="Immunoglobulin"/>
    <property type="match status" value="1"/>
</dbReference>
<evidence type="ECO:0000256" key="5">
    <source>
        <dbReference type="ARBA" id="ARBA00023157"/>
    </source>
</evidence>
<accession>A0AAD8BAN3</accession>
<dbReference type="PANTHER" id="PTHR22906:SF43">
    <property type="entry name" value="PROPERDIN"/>
    <property type="match status" value="1"/>
</dbReference>
<comment type="subcellular location">
    <subcellularLocation>
        <location evidence="1">Secreted</location>
    </subcellularLocation>
</comment>
<dbReference type="PROSITE" id="PS50092">
    <property type="entry name" value="TSP1"/>
    <property type="match status" value="1"/>
</dbReference>
<dbReference type="Gene3D" id="2.60.40.10">
    <property type="entry name" value="Immunoglobulins"/>
    <property type="match status" value="1"/>
</dbReference>
<reference evidence="7" key="2">
    <citation type="submission" date="2023-04" db="EMBL/GenBank/DDBJ databases">
        <authorList>
            <person name="Bu L."/>
            <person name="Lu L."/>
            <person name="Laidemitt M.R."/>
            <person name="Zhang S.M."/>
            <person name="Mutuku M."/>
            <person name="Mkoji G."/>
            <person name="Steinauer M."/>
            <person name="Loker E.S."/>
        </authorList>
    </citation>
    <scope>NUCLEOTIDE SEQUENCE</scope>
    <source>
        <strain evidence="7">KasaAsao</strain>
        <tissue evidence="7">Whole Snail</tissue>
    </source>
</reference>
<dbReference type="SUPFAM" id="SSF82895">
    <property type="entry name" value="TSP-1 type 1 repeat"/>
    <property type="match status" value="1"/>
</dbReference>
<dbReference type="PANTHER" id="PTHR22906">
    <property type="entry name" value="PROPERDIN"/>
    <property type="match status" value="1"/>
</dbReference>
<evidence type="ECO:0000259" key="6">
    <source>
        <dbReference type="PROSITE" id="PS50835"/>
    </source>
</evidence>
<dbReference type="InterPro" id="IPR052065">
    <property type="entry name" value="Compl_asym_regulator"/>
</dbReference>
<sequence>VFWLKDNVEINVNVDINYIITSEGHLIINQARKTDSGNYTCGAENIAQRRTSSSALLTVFVNGGWSEWTEWSDCSATCGKGKQRRSRSCTNPAPYNTGLPCEGEQQQSVTCSNPCP</sequence>
<dbReference type="FunFam" id="2.20.100.10:FF:000007">
    <property type="entry name" value="Thrombospondin 1"/>
    <property type="match status" value="1"/>
</dbReference>
<feature type="non-terminal residue" evidence="7">
    <location>
        <position position="116"/>
    </location>
</feature>
<evidence type="ECO:0000256" key="4">
    <source>
        <dbReference type="ARBA" id="ARBA00022737"/>
    </source>
</evidence>
<dbReference type="InterPro" id="IPR000884">
    <property type="entry name" value="TSP1_rpt"/>
</dbReference>
<organism evidence="7 8">
    <name type="scientific">Biomphalaria pfeifferi</name>
    <name type="common">Bloodfluke planorb</name>
    <name type="synonym">Freshwater snail</name>
    <dbReference type="NCBI Taxonomy" id="112525"/>
    <lineage>
        <taxon>Eukaryota</taxon>
        <taxon>Metazoa</taxon>
        <taxon>Spiralia</taxon>
        <taxon>Lophotrochozoa</taxon>
        <taxon>Mollusca</taxon>
        <taxon>Gastropoda</taxon>
        <taxon>Heterobranchia</taxon>
        <taxon>Euthyneura</taxon>
        <taxon>Panpulmonata</taxon>
        <taxon>Hygrophila</taxon>
        <taxon>Lymnaeoidea</taxon>
        <taxon>Planorbidae</taxon>
        <taxon>Biomphalaria</taxon>
    </lineage>
</organism>
<evidence type="ECO:0000313" key="8">
    <source>
        <dbReference type="Proteomes" id="UP001233172"/>
    </source>
</evidence>
<evidence type="ECO:0000256" key="1">
    <source>
        <dbReference type="ARBA" id="ARBA00004613"/>
    </source>
</evidence>
<keyword evidence="2" id="KW-0964">Secreted</keyword>
<keyword evidence="5" id="KW-1015">Disulfide bond</keyword>
<proteinExistence type="predicted"/>
<dbReference type="Gene3D" id="2.20.100.10">
    <property type="entry name" value="Thrombospondin type-1 (TSP1) repeat"/>
    <property type="match status" value="1"/>
</dbReference>
<dbReference type="InterPro" id="IPR036179">
    <property type="entry name" value="Ig-like_dom_sf"/>
</dbReference>
<dbReference type="PRINTS" id="PR01705">
    <property type="entry name" value="TSP1REPEAT"/>
</dbReference>
<evidence type="ECO:0000313" key="7">
    <source>
        <dbReference type="EMBL" id="KAK0051074.1"/>
    </source>
</evidence>
<dbReference type="InterPro" id="IPR007110">
    <property type="entry name" value="Ig-like_dom"/>
</dbReference>
<dbReference type="InterPro" id="IPR036383">
    <property type="entry name" value="TSP1_rpt_sf"/>
</dbReference>
<feature type="domain" description="Ig-like" evidence="6">
    <location>
        <begin position="1"/>
        <end position="58"/>
    </location>
</feature>
<dbReference type="Pfam" id="PF00090">
    <property type="entry name" value="TSP_1"/>
    <property type="match status" value="1"/>
</dbReference>
<evidence type="ECO:0000256" key="2">
    <source>
        <dbReference type="ARBA" id="ARBA00022525"/>
    </source>
</evidence>